<dbReference type="EMBL" id="KQ095638">
    <property type="protein sequence ID" value="KMS94164.1"/>
    <property type="molecule type" value="Genomic_DNA"/>
</dbReference>
<accession>A0A0J8AZF9</accession>
<dbReference type="AlphaFoldDB" id="A0A0J8AZF9"/>
<proteinExistence type="predicted"/>
<organism evidence="1 2">
    <name type="scientific">Beta vulgaris subsp. vulgaris</name>
    <name type="common">Beet</name>
    <dbReference type="NCBI Taxonomy" id="3555"/>
    <lineage>
        <taxon>Eukaryota</taxon>
        <taxon>Viridiplantae</taxon>
        <taxon>Streptophyta</taxon>
        <taxon>Embryophyta</taxon>
        <taxon>Tracheophyta</taxon>
        <taxon>Spermatophyta</taxon>
        <taxon>Magnoliopsida</taxon>
        <taxon>eudicotyledons</taxon>
        <taxon>Gunneridae</taxon>
        <taxon>Pentapetalae</taxon>
        <taxon>Caryophyllales</taxon>
        <taxon>Chenopodiaceae</taxon>
        <taxon>Betoideae</taxon>
        <taxon>Beta</taxon>
    </lineage>
</organism>
<protein>
    <submittedName>
        <fullName evidence="1">Uncharacterized protein</fullName>
    </submittedName>
</protein>
<name>A0A0J8AZF9_BETVV</name>
<sequence length="165" mass="18624">MFFDTLSSPSTCSQHLIDHGLYSPSCLLLPDHIDVAESSKHSLTYVQNAERYFSLSSASVDLATKRLITFSCFLFSFHGISVPGPKNKAQPLVRHIIMDALKLSLDLYKRIMHLLDNAVRLRASTSQLWSQDPADEDLLSLGRTMRSMESSWRNVKFSRTTPICC</sequence>
<reference evidence="1 2" key="1">
    <citation type="journal article" date="2014" name="Nature">
        <title>The genome of the recently domesticated crop plant sugar beet (Beta vulgaris).</title>
        <authorList>
            <person name="Dohm J.C."/>
            <person name="Minoche A.E."/>
            <person name="Holtgrawe D."/>
            <person name="Capella-Gutierrez S."/>
            <person name="Zakrzewski F."/>
            <person name="Tafer H."/>
            <person name="Rupp O."/>
            <person name="Sorensen T.R."/>
            <person name="Stracke R."/>
            <person name="Reinhardt R."/>
            <person name="Goesmann A."/>
            <person name="Kraft T."/>
            <person name="Schulz B."/>
            <person name="Stadler P.F."/>
            <person name="Schmidt T."/>
            <person name="Gabaldon T."/>
            <person name="Lehrach H."/>
            <person name="Weisshaar B."/>
            <person name="Himmelbauer H."/>
        </authorList>
    </citation>
    <scope>NUCLEOTIDE SEQUENCE [LARGE SCALE GENOMIC DNA]</scope>
    <source>
        <tissue evidence="1">Taproot</tissue>
    </source>
</reference>
<dbReference type="Gramene" id="KMS94164">
    <property type="protein sequence ID" value="KMS94164"/>
    <property type="gene ID" value="BVRB_024160"/>
</dbReference>
<evidence type="ECO:0000313" key="2">
    <source>
        <dbReference type="Proteomes" id="UP000035740"/>
    </source>
</evidence>
<evidence type="ECO:0000313" key="1">
    <source>
        <dbReference type="EMBL" id="KMS94164.1"/>
    </source>
</evidence>
<dbReference type="Proteomes" id="UP000035740">
    <property type="component" value="Unassembled WGS sequence"/>
</dbReference>
<keyword evidence="2" id="KW-1185">Reference proteome</keyword>
<gene>
    <name evidence="1" type="ORF">BVRB_024160</name>
</gene>